<dbReference type="RefSeq" id="WP_051036689.1">
    <property type="nucleotide sequence ID" value="NZ_UGRY01000002.1"/>
</dbReference>
<dbReference type="Proteomes" id="UP000255467">
    <property type="component" value="Unassembled WGS sequence"/>
</dbReference>
<name>A0A378YF07_9NOCA</name>
<evidence type="ECO:0000256" key="1">
    <source>
        <dbReference type="SAM" id="Phobius"/>
    </source>
</evidence>
<dbReference type="EMBL" id="UGRY01000002">
    <property type="protein sequence ID" value="SUA75293.1"/>
    <property type="molecule type" value="Genomic_DNA"/>
</dbReference>
<keyword evidence="1" id="KW-0812">Transmembrane</keyword>
<dbReference type="InterPro" id="IPR013901">
    <property type="entry name" value="Anthrone_oxy"/>
</dbReference>
<evidence type="ECO:0000313" key="3">
    <source>
        <dbReference type="Proteomes" id="UP000255467"/>
    </source>
</evidence>
<dbReference type="AlphaFoldDB" id="A0A378YF07"/>
<keyword evidence="1" id="KW-1133">Transmembrane helix</keyword>
<feature type="transmembrane region" description="Helical" evidence="1">
    <location>
        <begin position="131"/>
        <end position="149"/>
    </location>
</feature>
<sequence length="172" mass="18205">MRIHILRAASLLATGLLAGAFGYGLANIAPTFHRVPLQLRLEFHTELMRANSISMQLTMATAALSCTALAVAARGRTRVLAGAAAVLVVASFAITRLGNVPINHKINAWVTDGAPADYAAILSRWDLFHGLRTGTAIAAFVLMIVLALWQHRSGQQLLDAGGAEAGDVRVRG</sequence>
<feature type="transmembrane region" description="Helical" evidence="1">
    <location>
        <begin position="50"/>
        <end position="72"/>
    </location>
</feature>
<reference evidence="2 3" key="1">
    <citation type="submission" date="2018-06" db="EMBL/GenBank/DDBJ databases">
        <authorList>
            <consortium name="Pathogen Informatics"/>
            <person name="Doyle S."/>
        </authorList>
    </citation>
    <scope>NUCLEOTIDE SEQUENCE [LARGE SCALE GENOMIC DNA]</scope>
    <source>
        <strain evidence="2 3">NCTC1934</strain>
    </source>
</reference>
<dbReference type="Pfam" id="PF08592">
    <property type="entry name" value="Anthrone_oxy"/>
    <property type="match status" value="1"/>
</dbReference>
<proteinExistence type="predicted"/>
<feature type="transmembrane region" description="Helical" evidence="1">
    <location>
        <begin position="79"/>
        <end position="98"/>
    </location>
</feature>
<keyword evidence="1" id="KW-0472">Membrane</keyword>
<gene>
    <name evidence="2" type="ORF">NCTC1934_02009</name>
</gene>
<dbReference type="OrthoDB" id="4412667at2"/>
<accession>A0A378YF07</accession>
<organism evidence="2 3">
    <name type="scientific">Nocardia otitidiscaviarum</name>
    <dbReference type="NCBI Taxonomy" id="1823"/>
    <lineage>
        <taxon>Bacteria</taxon>
        <taxon>Bacillati</taxon>
        <taxon>Actinomycetota</taxon>
        <taxon>Actinomycetes</taxon>
        <taxon>Mycobacteriales</taxon>
        <taxon>Nocardiaceae</taxon>
        <taxon>Nocardia</taxon>
    </lineage>
</organism>
<keyword evidence="3" id="KW-1185">Reference proteome</keyword>
<evidence type="ECO:0000313" key="2">
    <source>
        <dbReference type="EMBL" id="SUA75293.1"/>
    </source>
</evidence>
<dbReference type="STRING" id="1406858.GCA_000710895_00268"/>
<protein>
    <submittedName>
        <fullName evidence="2">Predicted integral membrane protein</fullName>
    </submittedName>
</protein>